<dbReference type="InterPro" id="IPR051270">
    <property type="entry name" value="Tyrosine-tRNA_ligase_regulator"/>
</dbReference>
<evidence type="ECO:0000256" key="1">
    <source>
        <dbReference type="ARBA" id="ARBA00022555"/>
    </source>
</evidence>
<dbReference type="STRING" id="1798375.A2773_02240"/>
<dbReference type="CDD" id="cd02798">
    <property type="entry name" value="tRNA_bind_CsaA"/>
    <property type="match status" value="1"/>
</dbReference>
<protein>
    <submittedName>
        <fullName evidence="5">Molecular chaperone</fullName>
    </submittedName>
</protein>
<reference evidence="5 6" key="1">
    <citation type="journal article" date="2016" name="Nat. Commun.">
        <title>Thousands of microbial genomes shed light on interconnected biogeochemical processes in an aquifer system.</title>
        <authorList>
            <person name="Anantharaman K."/>
            <person name="Brown C.T."/>
            <person name="Hug L.A."/>
            <person name="Sharon I."/>
            <person name="Castelle C.J."/>
            <person name="Probst A.J."/>
            <person name="Thomas B.C."/>
            <person name="Singh A."/>
            <person name="Wilkins M.J."/>
            <person name="Karaoz U."/>
            <person name="Brodie E.L."/>
            <person name="Williams K.H."/>
            <person name="Hubbard S.S."/>
            <person name="Banfield J.F."/>
        </authorList>
    </citation>
    <scope>NUCLEOTIDE SEQUENCE [LARGE SCALE GENOMIC DNA]</scope>
</reference>
<dbReference type="Gene3D" id="2.40.50.140">
    <property type="entry name" value="Nucleic acid-binding proteins"/>
    <property type="match status" value="1"/>
</dbReference>
<dbReference type="NCBIfam" id="NF007495">
    <property type="entry name" value="PRK10089.1-4"/>
    <property type="match status" value="1"/>
</dbReference>
<dbReference type="InterPro" id="IPR012340">
    <property type="entry name" value="NA-bd_OB-fold"/>
</dbReference>
<dbReference type="NCBIfam" id="NF007494">
    <property type="entry name" value="PRK10089.1-3"/>
    <property type="match status" value="1"/>
</dbReference>
<dbReference type="PANTHER" id="PTHR11586:SF37">
    <property type="entry name" value="TRNA-BINDING DOMAIN-CONTAINING PROTEIN"/>
    <property type="match status" value="1"/>
</dbReference>
<name>A0A1F5ZQI6_9BACT</name>
<dbReference type="SUPFAM" id="SSF50249">
    <property type="entry name" value="Nucleic acid-binding proteins"/>
    <property type="match status" value="1"/>
</dbReference>
<dbReference type="AlphaFoldDB" id="A0A1F5ZQI6"/>
<dbReference type="InterPro" id="IPR008231">
    <property type="entry name" value="CsaA"/>
</dbReference>
<accession>A0A1F5ZQI6</accession>
<dbReference type="PROSITE" id="PS50886">
    <property type="entry name" value="TRBD"/>
    <property type="match status" value="1"/>
</dbReference>
<dbReference type="Pfam" id="PF01588">
    <property type="entry name" value="tRNA_bind"/>
    <property type="match status" value="1"/>
</dbReference>
<evidence type="ECO:0000313" key="6">
    <source>
        <dbReference type="Proteomes" id="UP000177383"/>
    </source>
</evidence>
<evidence type="ECO:0000313" key="5">
    <source>
        <dbReference type="EMBL" id="OGG14584.1"/>
    </source>
</evidence>
<evidence type="ECO:0000256" key="2">
    <source>
        <dbReference type="ARBA" id="ARBA00022884"/>
    </source>
</evidence>
<dbReference type="InterPro" id="IPR002547">
    <property type="entry name" value="tRNA-bd_dom"/>
</dbReference>
<keyword evidence="2 3" id="KW-0694">RNA-binding</keyword>
<sequence length="108" mass="12022">MITYNDFAKVDMRVGKVIAVEDFPEAIKPAYKLTIDFGDLGVKKSSAQIVNYKKEELLGRQVICVVNFAPKQIGPFVSEVLTLGAERDEGGYELLTPKPEAKLGKRIY</sequence>
<proteinExistence type="predicted"/>
<feature type="domain" description="TRNA-binding" evidence="4">
    <location>
        <begin position="6"/>
        <end position="108"/>
    </location>
</feature>
<keyword evidence="1 3" id="KW-0820">tRNA-binding</keyword>
<evidence type="ECO:0000259" key="4">
    <source>
        <dbReference type="PROSITE" id="PS50886"/>
    </source>
</evidence>
<dbReference type="FunFam" id="2.40.50.140:FF:000165">
    <property type="entry name" value="Chaperone CsaA"/>
    <property type="match status" value="1"/>
</dbReference>
<dbReference type="GO" id="GO:0000049">
    <property type="term" value="F:tRNA binding"/>
    <property type="evidence" value="ECO:0007669"/>
    <property type="project" value="UniProtKB-UniRule"/>
</dbReference>
<dbReference type="Proteomes" id="UP000177383">
    <property type="component" value="Unassembled WGS sequence"/>
</dbReference>
<dbReference type="NCBIfam" id="TIGR02222">
    <property type="entry name" value="chap_CsaA"/>
    <property type="match status" value="1"/>
</dbReference>
<evidence type="ECO:0000256" key="3">
    <source>
        <dbReference type="PROSITE-ProRule" id="PRU00209"/>
    </source>
</evidence>
<organism evidence="5 6">
    <name type="scientific">Candidatus Gottesmanbacteria bacterium RIFCSPHIGHO2_01_FULL_39_10</name>
    <dbReference type="NCBI Taxonomy" id="1798375"/>
    <lineage>
        <taxon>Bacteria</taxon>
        <taxon>Candidatus Gottesmaniibacteriota</taxon>
    </lineage>
</organism>
<dbReference type="EMBL" id="MFJE01000013">
    <property type="protein sequence ID" value="OGG14584.1"/>
    <property type="molecule type" value="Genomic_DNA"/>
</dbReference>
<dbReference type="PANTHER" id="PTHR11586">
    <property type="entry name" value="TRNA-AMINOACYLATION COFACTOR ARC1 FAMILY MEMBER"/>
    <property type="match status" value="1"/>
</dbReference>
<gene>
    <name evidence="5" type="ORF">A2773_02240</name>
</gene>
<comment type="caution">
    <text evidence="5">The sequence shown here is derived from an EMBL/GenBank/DDBJ whole genome shotgun (WGS) entry which is preliminary data.</text>
</comment>